<evidence type="ECO:0000256" key="6">
    <source>
        <dbReference type="SAM" id="MobiDB-lite"/>
    </source>
</evidence>
<dbReference type="GO" id="GO:0032040">
    <property type="term" value="C:small-subunit processome"/>
    <property type="evidence" value="ECO:0007669"/>
    <property type="project" value="TreeGrafter"/>
</dbReference>
<feature type="region of interest" description="Disordered" evidence="6">
    <location>
        <begin position="1134"/>
        <end position="1156"/>
    </location>
</feature>
<dbReference type="OrthoDB" id="541276at2759"/>
<dbReference type="InterPro" id="IPR000719">
    <property type="entry name" value="Prot_kinase_dom"/>
</dbReference>
<feature type="region of interest" description="Disordered" evidence="6">
    <location>
        <begin position="1356"/>
        <end position="1507"/>
    </location>
</feature>
<feature type="compositionally biased region" description="Basic and acidic residues" evidence="6">
    <location>
        <begin position="190"/>
        <end position="209"/>
    </location>
</feature>
<dbReference type="PROSITE" id="PS50011">
    <property type="entry name" value="PROTEIN_KINASE_DOM"/>
    <property type="match status" value="1"/>
</dbReference>
<keyword evidence="4" id="KW-0677">Repeat</keyword>
<dbReference type="PANTHER" id="PTHR23271:SF1">
    <property type="entry name" value="U3 SMALL NUCLEOLAR RNA-ASSOCIATED PROTEIN 6 HOMOLOG"/>
    <property type="match status" value="1"/>
</dbReference>
<dbReference type="GO" id="GO:0000462">
    <property type="term" value="P:maturation of SSU-rRNA from tricistronic rRNA transcript (SSU-rRNA, 5.8S rRNA, LSU-rRNA)"/>
    <property type="evidence" value="ECO:0007669"/>
    <property type="project" value="InterPro"/>
</dbReference>
<dbReference type="GO" id="GO:0004672">
    <property type="term" value="F:protein kinase activity"/>
    <property type="evidence" value="ECO:0007669"/>
    <property type="project" value="InterPro"/>
</dbReference>
<dbReference type="EMBL" id="SGPL01000199">
    <property type="protein sequence ID" value="THH15630.1"/>
    <property type="molecule type" value="Genomic_DNA"/>
</dbReference>
<feature type="domain" description="Protein kinase" evidence="7">
    <location>
        <begin position="771"/>
        <end position="1116"/>
    </location>
</feature>
<dbReference type="InterPro" id="IPR008271">
    <property type="entry name" value="Ser/Thr_kinase_AS"/>
</dbReference>
<dbReference type="PROSITE" id="PS00108">
    <property type="entry name" value="PROTEIN_KINASE_ST"/>
    <property type="match status" value="1"/>
</dbReference>
<comment type="similarity">
    <text evidence="2">Belongs to the UTP6 family.</text>
</comment>
<dbReference type="Gene3D" id="1.10.510.10">
    <property type="entry name" value="Transferase(Phosphotransferase) domain 1"/>
    <property type="match status" value="1"/>
</dbReference>
<dbReference type="InterPro" id="IPR003107">
    <property type="entry name" value="HAT"/>
</dbReference>
<dbReference type="InterPro" id="IPR011990">
    <property type="entry name" value="TPR-like_helical_dom_sf"/>
</dbReference>
<reference evidence="8 9" key="1">
    <citation type="submission" date="2019-02" db="EMBL/GenBank/DDBJ databases">
        <title>Genome sequencing of the rare red list fungi Bondarzewia mesenterica.</title>
        <authorList>
            <person name="Buettner E."/>
            <person name="Kellner H."/>
        </authorList>
    </citation>
    <scope>NUCLEOTIDE SEQUENCE [LARGE SCALE GENOMIC DNA]</scope>
    <source>
        <strain evidence="8 9">DSM 108281</strain>
    </source>
</reference>
<evidence type="ECO:0000259" key="7">
    <source>
        <dbReference type="PROSITE" id="PS50011"/>
    </source>
</evidence>
<dbReference type="SMART" id="SM00386">
    <property type="entry name" value="HAT"/>
    <property type="match status" value="3"/>
</dbReference>
<dbReference type="PANTHER" id="PTHR23271">
    <property type="entry name" value="HEPATOCELLULAR CARCINOMA-ASSOCIATED ANTIGEN 66"/>
    <property type="match status" value="1"/>
</dbReference>
<evidence type="ECO:0000256" key="3">
    <source>
        <dbReference type="ARBA" id="ARBA00022552"/>
    </source>
</evidence>
<feature type="region of interest" description="Disordered" evidence="6">
    <location>
        <begin position="190"/>
        <end position="216"/>
    </location>
</feature>
<feature type="compositionally biased region" description="Polar residues" evidence="6">
    <location>
        <begin position="1324"/>
        <end position="1336"/>
    </location>
</feature>
<evidence type="ECO:0000256" key="4">
    <source>
        <dbReference type="ARBA" id="ARBA00022737"/>
    </source>
</evidence>
<feature type="compositionally biased region" description="Low complexity" evidence="6">
    <location>
        <begin position="664"/>
        <end position="690"/>
    </location>
</feature>
<comment type="caution">
    <text evidence="8">The sequence shown here is derived from an EMBL/GenBank/DDBJ whole genome shotgun (WGS) entry which is preliminary data.</text>
</comment>
<dbReference type="GO" id="GO:0005524">
    <property type="term" value="F:ATP binding"/>
    <property type="evidence" value="ECO:0007669"/>
    <property type="project" value="InterPro"/>
</dbReference>
<feature type="compositionally biased region" description="Basic residues" evidence="6">
    <location>
        <begin position="1215"/>
        <end position="1226"/>
    </location>
</feature>
<evidence type="ECO:0000313" key="9">
    <source>
        <dbReference type="Proteomes" id="UP000310158"/>
    </source>
</evidence>
<name>A0A4S4LYX6_9AGAM</name>
<dbReference type="Gene3D" id="3.30.200.20">
    <property type="entry name" value="Phosphorylase Kinase, domain 1"/>
    <property type="match status" value="1"/>
</dbReference>
<accession>A0A4S4LYX6</accession>
<feature type="compositionally biased region" description="Acidic residues" evidence="6">
    <location>
        <begin position="1192"/>
        <end position="1205"/>
    </location>
</feature>
<proteinExistence type="inferred from homology"/>
<feature type="compositionally biased region" description="Pro residues" evidence="6">
    <location>
        <begin position="1268"/>
        <end position="1288"/>
    </location>
</feature>
<feature type="compositionally biased region" description="Basic residues" evidence="6">
    <location>
        <begin position="1537"/>
        <end position="1546"/>
    </location>
</feature>
<dbReference type="SUPFAM" id="SSF48452">
    <property type="entry name" value="TPR-like"/>
    <property type="match status" value="1"/>
</dbReference>
<dbReference type="SMART" id="SM00220">
    <property type="entry name" value="S_TKc"/>
    <property type="match status" value="1"/>
</dbReference>
<feature type="compositionally biased region" description="Low complexity" evidence="6">
    <location>
        <begin position="1430"/>
        <end position="1478"/>
    </location>
</feature>
<keyword evidence="5" id="KW-0539">Nucleus</keyword>
<feature type="region of interest" description="Disordered" evidence="6">
    <location>
        <begin position="1523"/>
        <end position="1602"/>
    </location>
</feature>
<organism evidence="8 9">
    <name type="scientific">Bondarzewia mesenterica</name>
    <dbReference type="NCBI Taxonomy" id="1095465"/>
    <lineage>
        <taxon>Eukaryota</taxon>
        <taxon>Fungi</taxon>
        <taxon>Dikarya</taxon>
        <taxon>Basidiomycota</taxon>
        <taxon>Agaricomycotina</taxon>
        <taxon>Agaricomycetes</taxon>
        <taxon>Russulales</taxon>
        <taxon>Bondarzewiaceae</taxon>
        <taxon>Bondarzewia</taxon>
    </lineage>
</organism>
<keyword evidence="9" id="KW-1185">Reference proteome</keyword>
<dbReference type="GO" id="GO:0034388">
    <property type="term" value="C:Pwp2p-containing subcomplex of 90S preribosome"/>
    <property type="evidence" value="ECO:0007669"/>
    <property type="project" value="TreeGrafter"/>
</dbReference>
<feature type="compositionally biased region" description="Polar residues" evidence="6">
    <location>
        <begin position="1364"/>
        <end position="1392"/>
    </location>
</feature>
<evidence type="ECO:0000256" key="2">
    <source>
        <dbReference type="ARBA" id="ARBA00010734"/>
    </source>
</evidence>
<comment type="subcellular location">
    <subcellularLocation>
        <location evidence="1">Nucleus</location>
        <location evidence="1">Nucleolus</location>
    </subcellularLocation>
</comment>
<keyword evidence="3" id="KW-0698">rRNA processing</keyword>
<feature type="region of interest" description="Disordered" evidence="6">
    <location>
        <begin position="622"/>
        <end position="707"/>
    </location>
</feature>
<dbReference type="Pfam" id="PF08640">
    <property type="entry name" value="U3_assoc_6"/>
    <property type="match status" value="1"/>
</dbReference>
<feature type="region of interest" description="Disordered" evidence="6">
    <location>
        <begin position="1253"/>
        <end position="1336"/>
    </location>
</feature>
<feature type="compositionally biased region" description="Polar residues" evidence="6">
    <location>
        <begin position="640"/>
        <end position="649"/>
    </location>
</feature>
<gene>
    <name evidence="8" type="ORF">EW146_g4874</name>
</gene>
<dbReference type="InterPro" id="IPR013949">
    <property type="entry name" value="Utp6"/>
</dbReference>
<dbReference type="InterPro" id="IPR011009">
    <property type="entry name" value="Kinase-like_dom_sf"/>
</dbReference>
<evidence type="ECO:0000313" key="8">
    <source>
        <dbReference type="EMBL" id="THH15630.1"/>
    </source>
</evidence>
<evidence type="ECO:0000256" key="1">
    <source>
        <dbReference type="ARBA" id="ARBA00004604"/>
    </source>
</evidence>
<dbReference type="Gene3D" id="1.25.40.10">
    <property type="entry name" value="Tetratricopeptide repeat domain"/>
    <property type="match status" value="1"/>
</dbReference>
<feature type="region of interest" description="Disordered" evidence="6">
    <location>
        <begin position="1192"/>
        <end position="1240"/>
    </location>
</feature>
<dbReference type="GO" id="GO:0030515">
    <property type="term" value="F:snoRNA binding"/>
    <property type="evidence" value="ECO:0007669"/>
    <property type="project" value="InterPro"/>
</dbReference>
<dbReference type="Pfam" id="PF00069">
    <property type="entry name" value="Pkinase"/>
    <property type="match status" value="1"/>
</dbReference>
<protein>
    <recommendedName>
        <fullName evidence="7">Protein kinase domain-containing protein</fullName>
    </recommendedName>
</protein>
<feature type="compositionally biased region" description="Polar residues" evidence="6">
    <location>
        <begin position="1228"/>
        <end position="1237"/>
    </location>
</feature>
<dbReference type="Proteomes" id="UP000310158">
    <property type="component" value="Unassembled WGS sequence"/>
</dbReference>
<dbReference type="SUPFAM" id="SSF56112">
    <property type="entry name" value="Protein kinase-like (PK-like)"/>
    <property type="match status" value="1"/>
</dbReference>
<dbReference type="InterPro" id="IPR055347">
    <property type="entry name" value="UTP6_N"/>
</dbReference>
<sequence length="1615" mass="176345">MEKVQFQQEQMLSELKDLVQKGLFTQVAKKGDFLRYAAYEMGLESLRKKRVERLNLPPSPPSISDYALVRRQFHIFERALKKFKSDVGLWVQYIQVARREGARALVGRITARALQLHPKTPALYILAASHELEHLSPSAARTLLQRGIRLNPDSVEMWREYVKMELGFVEGMRRRWDLLGIKLDAKGKGKERDADIDRGDDGEQEHAEAMDVDDEVDGDAARQEIMNGVIVKSVISSAAKDPEAVKLHATRSLAPNLAGETLIEALKKANEELLHAVKDGGSNSQGLCEAYADFVKEWCQKTMDDHLKVYLITSLQSLASKVNEPSLFAAHLELLIAVSHPSLPAPEKLVRNARKYTTKQSASGAVWLARLRVELEHVGVDDARKAWAEARSKVKGERLEDVWRWGLEQSFGESAEAGKRILEELLKESMRDSCLQPVHEMLLVRYAEGMGRGHAGIESEGSGSDTDREKVRMRVAEVRRIAQLFLPTGRVWAGVFRSMNTGGRSDEEVLRVVYDMWMDTDGLSATLAWGEWLLEKGKGNEAKSVVVRAGRVLGREDELLLEKRWMEVMAGREQTAIKSSSLSPSPGPPPLWLMLQYSVHPPPLSFSNAPKKLQLKSGSLNATFAHNDPSSPAPARRPLTSPSALSQQRPPDDVPSNRLPGALSSPLSISTSISSSSSLPSPSFPPASFAKQVPRPPFMPSSRQQSMAIPTSRLNNAHSRKDSGSSSVIADVLAQGDIVGGGIPLQGEPIRLVSIQARSSVAVHEQPAQEFEVIRKLGTGSYAVVYLVREVLSRFAPSDDDHIYPGGRLELDEVTVGRPSIEYGRDFAIKLLSKANLDEEALAAQMFEATIHQTLPTHSNIVTLHQTLETSSYLLLLLEFVPGEDLFYFLEQARDHFDVDPSDDSVLSSSRTPPTPSILSSLHPAQLLSYTRLRLIASMFSQMCEAVAVCHDTSVFHRDIKPENFIVTDGWQTNGDGKRERKVIVKLSDFGLSTTDVDSSDMDCGSAPYMSYECRNNVAPTYKPRAADVWSLGIVLINMLYHYNPWTDTVHGGCMSFDLYRQQPVNFFTSRFAGMTLPVAHFLADRVFCILGDSVDDSQRISARELGAWARELPSLLGQRPSHNRVPSAASITGHALSSVPPSRRPSSRQASVAGSPFRTSIALSRAMSRAPSLGPAYEDEGTELPPVLNEEVEEGDENDGEVDEPSASRSTSTTKRRKRGARKGKSVLQTAASNHDLTSDMLATASQTLARELSRASKANSINPSTPSSPLPPPSILSPSVVPPPVQPVVVKKASKWRLGFGKGSSDRSASGRASPGVAVAELTSSRSEVSAKPISTTATNVTSILMGLNAPATQTAADDAASTWSRGRQPKQSASLAPSSNASGTWSRSGHSPLPHGQGHVAGIEQWANGVDRRGTSPTSTRSGRPLASSASSMASSNWRSSMSSTNTSTSAFTRYSNPSTRSVSTFATSVSSTSSNWRNGQGKQPGRGKSPFNAAQHPPPNVKIMTGVPWELAELPRQLHPNPVGDIFGEPPVRKQRMRKPKSQKLDTINERPGMSPQKQRVEYRQDAATSTTDLGGLAHDGGRDDGADASPKKVQKGQINALAKMLSALRR</sequence>
<evidence type="ECO:0000256" key="5">
    <source>
        <dbReference type="ARBA" id="ARBA00023242"/>
    </source>
</evidence>